<dbReference type="SUPFAM" id="SSF56235">
    <property type="entry name" value="N-terminal nucleophile aminohydrolases (Ntn hydrolases)"/>
    <property type="match status" value="1"/>
</dbReference>
<evidence type="ECO:0000256" key="1">
    <source>
        <dbReference type="ARBA" id="ARBA00006625"/>
    </source>
</evidence>
<accession>A0AAJ1Q653</accession>
<dbReference type="Pfam" id="PF02275">
    <property type="entry name" value="CBAH"/>
    <property type="match status" value="1"/>
</dbReference>
<evidence type="ECO:0000259" key="3">
    <source>
        <dbReference type="Pfam" id="PF02275"/>
    </source>
</evidence>
<reference evidence="4" key="1">
    <citation type="submission" date="2023-05" db="EMBL/GenBank/DDBJ databases">
        <title>Cataloging the Phylogenetic Diversity of Human Bladder Bacteria.</title>
        <authorList>
            <person name="Du J."/>
        </authorList>
    </citation>
    <scope>NUCLEOTIDE SEQUENCE</scope>
    <source>
        <strain evidence="4">UMB1231</strain>
    </source>
</reference>
<dbReference type="InterPro" id="IPR029132">
    <property type="entry name" value="CBAH/NAAA_C"/>
</dbReference>
<feature type="domain" description="Choloylglycine hydrolase/NAAA C-terminal" evidence="3">
    <location>
        <begin position="2"/>
        <end position="293"/>
    </location>
</feature>
<evidence type="ECO:0000313" key="5">
    <source>
        <dbReference type="Proteomes" id="UP001229251"/>
    </source>
</evidence>
<proteinExistence type="inferred from homology"/>
<keyword evidence="2 4" id="KW-0378">Hydrolase</keyword>
<dbReference type="RefSeq" id="WP_285065700.1">
    <property type="nucleotide sequence ID" value="NZ_CAUPDI010000044.1"/>
</dbReference>
<evidence type="ECO:0000256" key="2">
    <source>
        <dbReference type="ARBA" id="ARBA00022801"/>
    </source>
</evidence>
<evidence type="ECO:0000313" key="4">
    <source>
        <dbReference type="EMBL" id="MDK7187258.1"/>
    </source>
</evidence>
<organism evidence="4 5">
    <name type="scientific">Facklamia hominis</name>
    <dbReference type="NCBI Taxonomy" id="178214"/>
    <lineage>
        <taxon>Bacteria</taxon>
        <taxon>Bacillati</taxon>
        <taxon>Bacillota</taxon>
        <taxon>Bacilli</taxon>
        <taxon>Lactobacillales</taxon>
        <taxon>Aerococcaceae</taxon>
        <taxon>Facklamia</taxon>
    </lineage>
</organism>
<dbReference type="PANTHER" id="PTHR35527:SF2">
    <property type="entry name" value="HYDROLASE"/>
    <property type="match status" value="1"/>
</dbReference>
<dbReference type="Gene3D" id="3.60.60.10">
    <property type="entry name" value="Penicillin V Acylase, Chain A"/>
    <property type="match status" value="1"/>
</dbReference>
<dbReference type="InterPro" id="IPR052193">
    <property type="entry name" value="Peptidase_C59"/>
</dbReference>
<protein>
    <submittedName>
        <fullName evidence="4">Linear amide C-N hydrolase</fullName>
    </submittedName>
</protein>
<gene>
    <name evidence="4" type="ORF">QP433_04625</name>
</gene>
<name>A0AAJ1Q653_9LACT</name>
<dbReference type="Proteomes" id="UP001229251">
    <property type="component" value="Unassembled WGS sequence"/>
</dbReference>
<dbReference type="AlphaFoldDB" id="A0AAJ1Q653"/>
<dbReference type="InterPro" id="IPR029055">
    <property type="entry name" value="Ntn_hydrolases_N"/>
</dbReference>
<dbReference type="PANTHER" id="PTHR35527">
    <property type="entry name" value="CHOLOYLGLYCINE HYDROLASE"/>
    <property type="match status" value="1"/>
</dbReference>
<comment type="caution">
    <text evidence="4">The sequence shown here is derived from an EMBL/GenBank/DDBJ whole genome shotgun (WGS) entry which is preliminary data.</text>
</comment>
<dbReference type="EMBL" id="JASOOE010000007">
    <property type="protein sequence ID" value="MDK7187258.1"/>
    <property type="molecule type" value="Genomic_DNA"/>
</dbReference>
<sequence length="316" mass="35752">MCTSIKIDSPQGIVMGRTMDLEAQVDFDVLAFAGGYPTSENLMGGHFEGPYPMLGVCFREWDPLKDGMNDQGLIGVTNDFSGYHLFPDQVQDGKINVSSFHFLNYVLSHYASVAEVLADLDQFHLARHSHQGHKVISPLFHWMLADKTGRCVVIEPSKGKLIAYDNPYGVMTNAPKFPSHLRHLKRQMDLDQLRAFNGARDLPGAYDPKSRFVKAYYQSRLTPEIKTHQEAMAYLFQSLQAISLPRGFIANDRYQDYTFTQYIVAYDSYDQQLLLRTDTNPSLYHLTFDQLDLSQGRVLLSVPTFEAGCSLVSSQK</sequence>
<comment type="similarity">
    <text evidence="1">Belongs to the peptidase C59 family.</text>
</comment>
<dbReference type="GO" id="GO:0016787">
    <property type="term" value="F:hydrolase activity"/>
    <property type="evidence" value="ECO:0007669"/>
    <property type="project" value="UniProtKB-KW"/>
</dbReference>